<dbReference type="InterPro" id="IPR017449">
    <property type="entry name" value="Pro-tRNA_synth_II"/>
</dbReference>
<dbReference type="Gene3D" id="3.40.50.620">
    <property type="entry name" value="HUPs"/>
    <property type="match status" value="1"/>
</dbReference>
<feature type="region of interest" description="Disordered" evidence="19">
    <location>
        <begin position="726"/>
        <end position="752"/>
    </location>
</feature>
<dbReference type="Pfam" id="PF09180">
    <property type="entry name" value="ProRS-C_1"/>
    <property type="match status" value="1"/>
</dbReference>
<evidence type="ECO:0000256" key="10">
    <source>
        <dbReference type="ARBA" id="ARBA00022884"/>
    </source>
</evidence>
<proteinExistence type="inferred from homology"/>
<dbReference type="InterPro" id="IPR020058">
    <property type="entry name" value="Glu/Gln-tRNA-synth_Ib_cat-dom"/>
</dbReference>
<evidence type="ECO:0000256" key="1">
    <source>
        <dbReference type="ARBA" id="ARBA00009968"/>
    </source>
</evidence>
<dbReference type="Pfam" id="PF00458">
    <property type="entry name" value="WHEP-TRS"/>
    <property type="match status" value="3"/>
</dbReference>
<dbReference type="EC" id="6.1.1.17" evidence="3"/>
<dbReference type="InterPro" id="IPR033721">
    <property type="entry name" value="ProRS_core_arch_euk"/>
</dbReference>
<keyword evidence="11" id="KW-0648">Protein biosynthesis</keyword>
<dbReference type="SUPFAM" id="SSF47060">
    <property type="entry name" value="S15/NS1 RNA-binding domain"/>
    <property type="match status" value="3"/>
</dbReference>
<evidence type="ECO:0000256" key="6">
    <source>
        <dbReference type="ARBA" id="ARBA00022723"/>
    </source>
</evidence>
<feature type="domain" description="WHEP-TRS" evidence="21">
    <location>
        <begin position="767"/>
        <end position="820"/>
    </location>
</feature>
<dbReference type="GO" id="GO:0006433">
    <property type="term" value="P:prolyl-tRNA aminoacylation"/>
    <property type="evidence" value="ECO:0007669"/>
    <property type="project" value="InterPro"/>
</dbReference>
<dbReference type="FunFam" id="1.10.287.10:FF:000006">
    <property type="entry name" value="Bifunctional glutamate/proline--tRNA ligase"/>
    <property type="match status" value="2"/>
</dbReference>
<protein>
    <recommendedName>
        <fullName evidence="17">Bifunctional glutamate/proline--tRNA ligase</fullName>
        <ecNumber evidence="2">6.1.1.15</ecNumber>
        <ecNumber evidence="3">6.1.1.17</ecNumber>
    </recommendedName>
    <alternativeName>
        <fullName evidence="18">Bifunctional aminoacyl-tRNA synthetase</fullName>
    </alternativeName>
</protein>
<dbReference type="Pfam" id="PF03950">
    <property type="entry name" value="tRNA-synt_1c_C"/>
    <property type="match status" value="1"/>
</dbReference>
<dbReference type="Gene3D" id="3.40.50.800">
    <property type="entry name" value="Anticodon-binding domain"/>
    <property type="match status" value="1"/>
</dbReference>
<keyword evidence="8" id="KW-0862">Zinc</keyword>
<dbReference type="GO" id="GO:0005737">
    <property type="term" value="C:cytoplasm"/>
    <property type="evidence" value="ECO:0007669"/>
    <property type="project" value="InterPro"/>
</dbReference>
<dbReference type="CDD" id="cd00778">
    <property type="entry name" value="ProRS_core_arch_euk"/>
    <property type="match status" value="1"/>
</dbReference>
<feature type="region of interest" description="Disordered" evidence="19">
    <location>
        <begin position="956"/>
        <end position="980"/>
    </location>
</feature>
<feature type="domain" description="WHEP-TRS" evidence="21">
    <location>
        <begin position="906"/>
        <end position="962"/>
    </location>
</feature>
<dbReference type="InterPro" id="IPR004154">
    <property type="entry name" value="Anticodon-bd"/>
</dbReference>
<keyword evidence="5" id="KW-0436">Ligase</keyword>
<dbReference type="InterPro" id="IPR009068">
    <property type="entry name" value="uS15_NS1_RNA-bd_sf"/>
</dbReference>
<dbReference type="GO" id="GO:0004827">
    <property type="term" value="F:proline-tRNA ligase activity"/>
    <property type="evidence" value="ECO:0007669"/>
    <property type="project" value="UniProtKB-EC"/>
</dbReference>
<feature type="region of interest" description="Disordered" evidence="19">
    <location>
        <begin position="157"/>
        <end position="190"/>
    </location>
</feature>
<dbReference type="Pfam" id="PF00749">
    <property type="entry name" value="tRNA-synt_1c"/>
    <property type="match status" value="1"/>
</dbReference>
<evidence type="ECO:0000256" key="19">
    <source>
        <dbReference type="SAM" id="MobiDB-lite"/>
    </source>
</evidence>
<dbReference type="Gene3D" id="3.30.930.10">
    <property type="entry name" value="Bira Bifunctional Protein, Domain 2"/>
    <property type="match status" value="1"/>
</dbReference>
<dbReference type="InterPro" id="IPR049437">
    <property type="entry name" value="tRNA-synt_1c_C2"/>
</dbReference>
<dbReference type="Gene3D" id="2.40.240.10">
    <property type="entry name" value="Ribosomal Protein L25, Chain P"/>
    <property type="match status" value="2"/>
</dbReference>
<dbReference type="InterPro" id="IPR036621">
    <property type="entry name" value="Anticodon-bd_dom_sf"/>
</dbReference>
<dbReference type="Gene3D" id="3.30.110.30">
    <property type="entry name" value="C-terminal domain of ProRS"/>
    <property type="match status" value="1"/>
</dbReference>
<dbReference type="InterPro" id="IPR011035">
    <property type="entry name" value="Ribosomal_bL25/Gln-tRNA_synth"/>
</dbReference>
<dbReference type="GO" id="GO:0046872">
    <property type="term" value="F:metal ion binding"/>
    <property type="evidence" value="ECO:0007669"/>
    <property type="project" value="UniProtKB-KW"/>
</dbReference>
<dbReference type="InterPro" id="IPR000738">
    <property type="entry name" value="WHEP-TRS_dom"/>
</dbReference>
<dbReference type="PROSITE" id="PS00762">
    <property type="entry name" value="WHEP_TRS_1"/>
    <property type="match status" value="1"/>
</dbReference>
<feature type="compositionally biased region" description="Basic and acidic residues" evidence="19">
    <location>
        <begin position="876"/>
        <end position="889"/>
    </location>
</feature>
<dbReference type="Pfam" id="PF00043">
    <property type="entry name" value="GST_C"/>
    <property type="match status" value="1"/>
</dbReference>
<dbReference type="SMART" id="SM00991">
    <property type="entry name" value="WHEP-TRS"/>
    <property type="match status" value="3"/>
</dbReference>
<keyword evidence="13" id="KW-0511">Multifunctional enzyme</keyword>
<dbReference type="FunFam" id="3.90.800.10:FF:000001">
    <property type="entry name" value="Glutamine--tRNA ligase"/>
    <property type="match status" value="1"/>
</dbReference>
<dbReference type="PROSITE" id="PS50862">
    <property type="entry name" value="AA_TRNA_LIGASE_II"/>
    <property type="match status" value="1"/>
</dbReference>
<feature type="domain" description="Aminoacyl-transfer RNA synthetases class-II family profile" evidence="20">
    <location>
        <begin position="1021"/>
        <end position="1271"/>
    </location>
</feature>
<evidence type="ECO:0000259" key="21">
    <source>
        <dbReference type="PROSITE" id="PS51185"/>
    </source>
</evidence>
<evidence type="ECO:0000313" key="22">
    <source>
        <dbReference type="EMBL" id="CDW36035.1"/>
    </source>
</evidence>
<dbReference type="NCBIfam" id="TIGR00463">
    <property type="entry name" value="gltX_arch"/>
    <property type="match status" value="1"/>
</dbReference>
<dbReference type="FunFam" id="3.40.50.800:FF:000005">
    <property type="entry name" value="bifunctional glutamate/proline--tRNA ligase"/>
    <property type="match status" value="1"/>
</dbReference>
<gene>
    <name evidence="22" type="primary">eprs</name>
</gene>
<dbReference type="InterPro" id="IPR001412">
    <property type="entry name" value="aa-tRNA-synth_I_CS"/>
</dbReference>
<dbReference type="PANTHER" id="PTHR43382:SF2">
    <property type="entry name" value="BIFUNCTIONAL GLUTAMATE_PROLINE--TRNA LIGASE"/>
    <property type="match status" value="1"/>
</dbReference>
<dbReference type="CDD" id="cd10309">
    <property type="entry name" value="GST_C_GluProRS_N"/>
    <property type="match status" value="1"/>
</dbReference>
<reference evidence="22" key="1">
    <citation type="submission" date="2014-05" db="EMBL/GenBank/DDBJ databases">
        <authorList>
            <person name="Chronopoulou M."/>
        </authorList>
    </citation>
    <scope>NUCLEOTIDE SEQUENCE</scope>
    <source>
        <tissue evidence="22">Whole organism</tissue>
    </source>
</reference>
<keyword evidence="12 22" id="KW-0030">Aminoacyl-tRNA synthetase</keyword>
<dbReference type="PROSITE" id="PS51185">
    <property type="entry name" value="WHEP_TRS_2"/>
    <property type="match status" value="3"/>
</dbReference>
<name>A0A0K2UDB5_LEPSM</name>
<evidence type="ECO:0000256" key="16">
    <source>
        <dbReference type="ARBA" id="ARBA00061295"/>
    </source>
</evidence>
<evidence type="ECO:0000256" key="18">
    <source>
        <dbReference type="ARBA" id="ARBA00076053"/>
    </source>
</evidence>
<feature type="domain" description="WHEP-TRS" evidence="21">
    <location>
        <begin position="829"/>
        <end position="885"/>
    </location>
</feature>
<dbReference type="Gene3D" id="1.10.1160.10">
    <property type="entry name" value="Glutamyl-trna Synthetase, Domain 2"/>
    <property type="match status" value="1"/>
</dbReference>
<dbReference type="SUPFAM" id="SSF64586">
    <property type="entry name" value="C-terminal domain of ProRS"/>
    <property type="match status" value="1"/>
</dbReference>
<dbReference type="CDD" id="cd00862">
    <property type="entry name" value="ProRS_anticodon_zinc"/>
    <property type="match status" value="1"/>
</dbReference>
<dbReference type="GO" id="GO:0003723">
    <property type="term" value="F:RNA binding"/>
    <property type="evidence" value="ECO:0007669"/>
    <property type="project" value="UniProtKB-KW"/>
</dbReference>
<keyword evidence="7" id="KW-0547">Nucleotide-binding</keyword>
<dbReference type="Pfam" id="PF20974">
    <property type="entry name" value="tRNA-synt_1c_C2"/>
    <property type="match status" value="1"/>
</dbReference>
<accession>A0A0K2UDB5</accession>
<dbReference type="InterPro" id="IPR016061">
    <property type="entry name" value="Pro-tRNA_ligase_II_C"/>
</dbReference>
<dbReference type="InterPro" id="IPR020059">
    <property type="entry name" value="Glu/Gln-tRNA-synth_Ib_codon-bd"/>
</dbReference>
<dbReference type="HAMAP" id="MF_02076">
    <property type="entry name" value="Glu_tRNA_synth_type2"/>
    <property type="match status" value="1"/>
</dbReference>
<dbReference type="InterPro" id="IPR020061">
    <property type="entry name" value="Glu_tRNA_lig_a-bdl"/>
</dbReference>
<dbReference type="PROSITE" id="PS00178">
    <property type="entry name" value="AA_TRNA_LIGASE_I"/>
    <property type="match status" value="1"/>
</dbReference>
<evidence type="ECO:0000256" key="8">
    <source>
        <dbReference type="ARBA" id="ARBA00022833"/>
    </source>
</evidence>
<dbReference type="OrthoDB" id="1350766at2759"/>
<dbReference type="GO" id="GO:0004818">
    <property type="term" value="F:glutamate-tRNA ligase activity"/>
    <property type="evidence" value="ECO:0007669"/>
    <property type="project" value="UniProtKB-EC"/>
</dbReference>
<dbReference type="EMBL" id="HACA01018674">
    <property type="protein sequence ID" value="CDW36035.1"/>
    <property type="molecule type" value="Transcribed_RNA"/>
</dbReference>
<comment type="catalytic activity">
    <reaction evidence="15">
        <text>tRNA(Pro) + L-proline + ATP = L-prolyl-tRNA(Pro) + AMP + diphosphate</text>
        <dbReference type="Rhea" id="RHEA:14305"/>
        <dbReference type="Rhea" id="RHEA-COMP:9700"/>
        <dbReference type="Rhea" id="RHEA-COMP:9702"/>
        <dbReference type="ChEBI" id="CHEBI:30616"/>
        <dbReference type="ChEBI" id="CHEBI:33019"/>
        <dbReference type="ChEBI" id="CHEBI:60039"/>
        <dbReference type="ChEBI" id="CHEBI:78442"/>
        <dbReference type="ChEBI" id="CHEBI:78532"/>
        <dbReference type="ChEBI" id="CHEBI:456215"/>
        <dbReference type="EC" id="6.1.1.15"/>
    </reaction>
    <physiologicalReaction direction="left-to-right" evidence="15">
        <dbReference type="Rhea" id="RHEA:14306"/>
    </physiologicalReaction>
</comment>
<dbReference type="SUPFAM" id="SSF55681">
    <property type="entry name" value="Class II aaRS and biotin synthetases"/>
    <property type="match status" value="1"/>
</dbReference>
<dbReference type="FunFam" id="3.30.110.30:FF:000001">
    <property type="entry name" value="Bifunctional glutamate/proline--tRNA ligase"/>
    <property type="match status" value="1"/>
</dbReference>
<dbReference type="SUPFAM" id="SSF52954">
    <property type="entry name" value="Class II aaRS ABD-related"/>
    <property type="match status" value="1"/>
</dbReference>
<dbReference type="CDD" id="cd00936">
    <property type="entry name" value="WEPRS_RNA"/>
    <property type="match status" value="3"/>
</dbReference>
<dbReference type="HAMAP" id="MF_01571">
    <property type="entry name" value="Pro_tRNA_synth_type3"/>
    <property type="match status" value="1"/>
</dbReference>
<evidence type="ECO:0000256" key="7">
    <source>
        <dbReference type="ARBA" id="ARBA00022741"/>
    </source>
</evidence>
<dbReference type="NCBIfam" id="TIGR00408">
    <property type="entry name" value="proS_fam_I"/>
    <property type="match status" value="1"/>
</dbReference>
<dbReference type="InterPro" id="IPR036282">
    <property type="entry name" value="Glutathione-S-Trfase_C_sf"/>
</dbReference>
<evidence type="ECO:0000256" key="13">
    <source>
        <dbReference type="ARBA" id="ARBA00023268"/>
    </source>
</evidence>
<evidence type="ECO:0000256" key="14">
    <source>
        <dbReference type="ARBA" id="ARBA00047366"/>
    </source>
</evidence>
<dbReference type="FunFam" id="3.30.930.10:FF:000007">
    <property type="entry name" value="Bifunctional glutamate/proline--tRNA ligase"/>
    <property type="match status" value="1"/>
</dbReference>
<dbReference type="GO" id="GO:0006424">
    <property type="term" value="P:glutamyl-tRNA aminoacylation"/>
    <property type="evidence" value="ECO:0007669"/>
    <property type="project" value="InterPro"/>
</dbReference>
<organism evidence="22">
    <name type="scientific">Lepeophtheirus salmonis</name>
    <name type="common">Salmon louse</name>
    <name type="synonym">Caligus salmonis</name>
    <dbReference type="NCBI Taxonomy" id="72036"/>
    <lineage>
        <taxon>Eukaryota</taxon>
        <taxon>Metazoa</taxon>
        <taxon>Ecdysozoa</taxon>
        <taxon>Arthropoda</taxon>
        <taxon>Crustacea</taxon>
        <taxon>Multicrustacea</taxon>
        <taxon>Hexanauplia</taxon>
        <taxon>Copepoda</taxon>
        <taxon>Siphonostomatoida</taxon>
        <taxon>Caligidae</taxon>
        <taxon>Lepeophtheirus</taxon>
    </lineage>
</organism>
<dbReference type="FunFam" id="3.40.50.620:FF:000070">
    <property type="entry name" value="Bifunctional glutamate/proline--tRNA ligase"/>
    <property type="match status" value="1"/>
</dbReference>
<evidence type="ECO:0000256" key="11">
    <source>
        <dbReference type="ARBA" id="ARBA00022917"/>
    </source>
</evidence>
<evidence type="ECO:0000256" key="5">
    <source>
        <dbReference type="ARBA" id="ARBA00022598"/>
    </source>
</evidence>
<dbReference type="InterPro" id="IPR045864">
    <property type="entry name" value="aa-tRNA-synth_II/BPL/LPL"/>
</dbReference>
<dbReference type="Gene3D" id="1.20.1050.130">
    <property type="match status" value="1"/>
</dbReference>
<dbReference type="GO" id="GO:0017101">
    <property type="term" value="C:aminoacyl-tRNA synthetase multienzyme complex"/>
    <property type="evidence" value="ECO:0007669"/>
    <property type="project" value="TreeGrafter"/>
</dbReference>
<evidence type="ECO:0000259" key="20">
    <source>
        <dbReference type="PROSITE" id="PS50862"/>
    </source>
</evidence>
<dbReference type="SUPFAM" id="SSF50715">
    <property type="entry name" value="Ribosomal protein L25-like"/>
    <property type="match status" value="1"/>
</dbReference>
<evidence type="ECO:0000256" key="15">
    <source>
        <dbReference type="ARBA" id="ARBA00050792"/>
    </source>
</evidence>
<comment type="similarity">
    <text evidence="16">In the N-terminal section; belongs to the class-I aminoacyl-tRNA synthetase family. Glutamate--tRNA ligase type 2 subfamily.</text>
</comment>
<dbReference type="SUPFAM" id="SSF52374">
    <property type="entry name" value="Nucleotidylyl transferase"/>
    <property type="match status" value="1"/>
</dbReference>
<feature type="region of interest" description="Disordered" evidence="19">
    <location>
        <begin position="876"/>
        <end position="908"/>
    </location>
</feature>
<keyword evidence="10" id="KW-0694">RNA-binding</keyword>
<dbReference type="InterPro" id="IPR002314">
    <property type="entry name" value="aa-tRNA-synt_IIb"/>
</dbReference>
<dbReference type="InterPro" id="IPR014729">
    <property type="entry name" value="Rossmann-like_a/b/a_fold"/>
</dbReference>
<dbReference type="PANTHER" id="PTHR43382">
    <property type="entry name" value="PROLYL-TRNA SYNTHETASE"/>
    <property type="match status" value="1"/>
</dbReference>
<dbReference type="InterPro" id="IPR020056">
    <property type="entry name" value="Rbsml_bL25/Gln-tRNA_synth_N"/>
</dbReference>
<dbReference type="GO" id="GO:0005524">
    <property type="term" value="F:ATP binding"/>
    <property type="evidence" value="ECO:0007669"/>
    <property type="project" value="UniProtKB-KW"/>
</dbReference>
<sequence>MSLKASKSNPPLGGIIVAHVLKKPYTYDNSTTLDIGSGLILNNSASIARQLARGSDLYEGDIIQKTEIDHWLSFTLGPLNGEFQNAIEYLDQVLEPATYLVGNKITIADYTVYGFLFMSGLWRGLLQDKKAPIHVKRWYDFIGSKKEVVETLKDVPSNSIPKATTPKTKQDHQSTRQQKSSSKSSEKKEDVGKFVDLPGAEMGKVIVRFPPEASGYLHVGHAKACLLNQHYRDHFQGKLILRFDDTNPAKEKEEFENVILEDLKLLKVKYDYFSRTSDHFETMLNYCEKMIKEETAYVDDTDAETMKAERETRTESKNRSNTVEKNMNLWKEMKAGTDKGISCCVRAKINMLSDNGCMRDPTIYRCKNEPHPSTGSKYKVYPTYDFACPIVDSIEGVTHALRTTEYMDRDEQFFWFINALGLRQPHIYAYSRLSLTNTVMSKRKLTWFVESGQVEGWNDPRFPTVRGVIRRGLTIEALKNFILAQGSSRSVVFMEWDKIWAFNRKIIDPIAPRYTTVDESYHVLVNINGLKEESVEFDKHPKNSDVGKKTLWRSSKVIIDGDDAEALKENEKATFINLGNVMIRKIHKANGKVSSIDGEPLLDDKDYKKTLKVTWLANVSGAGFVPTQCVYFDHIISKSVLEKNDDFKNFVNRDSKFTVNMIGDHEFKKLAVGDIIQVQRRGYFIVDKTYKEPSPHSCKGSPIVLIAIPDGTLGSYGRPKSINAIVTTSKPEQKSPKKAVNHSGSSSSNNVSFASTSVTKKIGSTQSPVELDIKIREQGNKIRDLKADKSAITQEVNLLLSLKAEFKSATGKDWKPDAAPKVEAKNTSSASDLDTKIRDQGNKIRDLKAAKADKSAITQEVNLLLSLKAEFKSATGKDWKPDAAPKVEAKSVSSAASPNLGNKSDLSKQLNEDIIQQGNKVRNLKTEKADKMAIDTAVKILLDLKAKYKSITGVDWKPSNPAPVPKPKKDSKKASSQLTSIETAQKQSRLGMEAKKEENLSDWYSQIIVKSEMLEYYDISGCYVLRPWSFAIWENLTSFFDREIKKHEVQNCYFPMFVSKASLQKEEEHIDDFSPEVAWVTKSGDTEMAEPIAIRPTSETVMYPTFAKWIQSHRDLPLKINQWCNVVRWEFKHPQPFLRTREFLWQEGHTAHANMKDAKEEVLTMLDLYRQIYEDLMAVPVIRGKKTEKEKFAGGDFTTTVEAYISASGRAIQGATSHYLGQNFSKMFDVTFEDPETGNKQYVYQNSWGFTTRTIGVLTMVHGDNQGLVLPPKISPVQVVIVPCGITANLKDEDRKSLYKGCEIYEKSLVDKFGVRVKGDYRENISPGWKFNHWELKGVPIRLELGPRDMKQNQFVVVRRDTGEKITCKSIEEVPTLLDTIQREMFAKAKKELDDHLTIARTWNEFMDALNNKNLIHAPFCGDKECEEGIKDKSKGDAVVEPGSPSMGAKSLCIPFNQVDQLKGSDKCLGCGGTPKYFTLFGRSY</sequence>
<comment type="catalytic activity">
    <reaction evidence="14">
        <text>tRNA(Glu) + L-glutamate + ATP = L-glutamyl-tRNA(Glu) + AMP + diphosphate</text>
        <dbReference type="Rhea" id="RHEA:23540"/>
        <dbReference type="Rhea" id="RHEA-COMP:9663"/>
        <dbReference type="Rhea" id="RHEA-COMP:9680"/>
        <dbReference type="ChEBI" id="CHEBI:29985"/>
        <dbReference type="ChEBI" id="CHEBI:30616"/>
        <dbReference type="ChEBI" id="CHEBI:33019"/>
        <dbReference type="ChEBI" id="CHEBI:78442"/>
        <dbReference type="ChEBI" id="CHEBI:78520"/>
        <dbReference type="ChEBI" id="CHEBI:456215"/>
        <dbReference type="EC" id="6.1.1.17"/>
    </reaction>
    <physiologicalReaction direction="left-to-right" evidence="14">
        <dbReference type="Rhea" id="RHEA:23541"/>
    </physiologicalReaction>
</comment>
<keyword evidence="6" id="KW-0479">Metal-binding</keyword>
<dbReference type="EC" id="6.1.1.15" evidence="2"/>
<feature type="compositionally biased region" description="Polar residues" evidence="19">
    <location>
        <begin position="899"/>
        <end position="908"/>
    </location>
</feature>
<dbReference type="Gene3D" id="1.10.287.10">
    <property type="entry name" value="S15/NS1, RNA-binding"/>
    <property type="match status" value="3"/>
</dbReference>
<dbReference type="Gene3D" id="3.90.800.10">
    <property type="entry name" value="Glutamyl-tRNA Synthetase, Domain 3"/>
    <property type="match status" value="1"/>
</dbReference>
<evidence type="ECO:0000256" key="3">
    <source>
        <dbReference type="ARBA" id="ARBA00012835"/>
    </source>
</evidence>
<dbReference type="InterPro" id="IPR004046">
    <property type="entry name" value="GST_C"/>
</dbReference>
<feature type="compositionally biased region" description="Low complexity" evidence="19">
    <location>
        <begin position="741"/>
        <end position="752"/>
    </location>
</feature>
<keyword evidence="9" id="KW-0067">ATP-binding</keyword>
<evidence type="ECO:0000256" key="12">
    <source>
        <dbReference type="ARBA" id="ARBA00023146"/>
    </source>
</evidence>
<dbReference type="InterPro" id="IPR004526">
    <property type="entry name" value="Glu-tRNA-synth_arc/euk"/>
</dbReference>
<keyword evidence="4" id="KW-0597">Phosphoprotein</keyword>
<dbReference type="Pfam" id="PF03129">
    <property type="entry name" value="HGTP_anticodon"/>
    <property type="match status" value="1"/>
</dbReference>
<evidence type="ECO:0000256" key="4">
    <source>
        <dbReference type="ARBA" id="ARBA00022553"/>
    </source>
</evidence>
<dbReference type="Pfam" id="PF00587">
    <property type="entry name" value="tRNA-synt_2b"/>
    <property type="match status" value="1"/>
</dbReference>
<dbReference type="InterPro" id="IPR000924">
    <property type="entry name" value="Glu/Gln-tRNA-synth"/>
</dbReference>
<comment type="similarity">
    <text evidence="1">In the C-terminal section; belongs to the class-II aminoacyl-tRNA synthetase family.</text>
</comment>
<dbReference type="PRINTS" id="PR00987">
    <property type="entry name" value="TRNASYNTHGLU"/>
</dbReference>
<dbReference type="InterPro" id="IPR006195">
    <property type="entry name" value="aa-tRNA-synth_II"/>
</dbReference>
<evidence type="ECO:0000256" key="2">
    <source>
        <dbReference type="ARBA" id="ARBA00012831"/>
    </source>
</evidence>
<evidence type="ECO:0000256" key="9">
    <source>
        <dbReference type="ARBA" id="ARBA00022840"/>
    </source>
</evidence>
<dbReference type="SUPFAM" id="SSF47616">
    <property type="entry name" value="GST C-terminal domain-like"/>
    <property type="match status" value="1"/>
</dbReference>
<feature type="compositionally biased region" description="Polar residues" evidence="19">
    <location>
        <begin position="157"/>
        <end position="167"/>
    </location>
</feature>
<evidence type="ECO:0000256" key="17">
    <source>
        <dbReference type="ARBA" id="ARBA00067786"/>
    </source>
</evidence>
<dbReference type="InterPro" id="IPR004499">
    <property type="entry name" value="Pro-tRNA-ligase_IIa_arc-type"/>
</dbReference>
<dbReference type="FunFam" id="1.10.1160.10:FF:000001">
    <property type="entry name" value="Glutamine--tRNA ligase"/>
    <property type="match status" value="1"/>
</dbReference>
<dbReference type="SMART" id="SM00946">
    <property type="entry name" value="ProRS-C_1"/>
    <property type="match status" value="1"/>
</dbReference>